<dbReference type="HOGENOM" id="CLU_2427667_0_0_1"/>
<dbReference type="EMBL" id="KN275960">
    <property type="protein sequence ID" value="KGM92130.1"/>
    <property type="molecule type" value="Genomic_DNA"/>
</dbReference>
<dbReference type="GeneID" id="22587563"/>
<dbReference type="RefSeq" id="XP_010759896.1">
    <property type="nucleotide sequence ID" value="XM_010761594.1"/>
</dbReference>
<keyword evidence="2" id="KW-1185">Reference proteome</keyword>
<dbReference type="KEGG" id="pbn:PADG_11666"/>
<evidence type="ECO:0000313" key="1">
    <source>
        <dbReference type="EMBL" id="KGM92130.1"/>
    </source>
</evidence>
<organism evidence="1 2">
    <name type="scientific">Paracoccidioides brasiliensis (strain Pb18)</name>
    <dbReference type="NCBI Taxonomy" id="502780"/>
    <lineage>
        <taxon>Eukaryota</taxon>
        <taxon>Fungi</taxon>
        <taxon>Dikarya</taxon>
        <taxon>Ascomycota</taxon>
        <taxon>Pezizomycotina</taxon>
        <taxon>Eurotiomycetes</taxon>
        <taxon>Eurotiomycetidae</taxon>
        <taxon>Onygenales</taxon>
        <taxon>Ajellomycetaceae</taxon>
        <taxon>Paracoccidioides</taxon>
    </lineage>
</organism>
<evidence type="ECO:0000313" key="2">
    <source>
        <dbReference type="Proteomes" id="UP000001628"/>
    </source>
</evidence>
<dbReference type="AlphaFoldDB" id="A0A0A0HXK8"/>
<dbReference type="VEuPathDB" id="FungiDB:PADG_11666"/>
<dbReference type="Proteomes" id="UP000001628">
    <property type="component" value="Unassembled WGS sequence"/>
</dbReference>
<proteinExistence type="predicted"/>
<gene>
    <name evidence="1" type="ORF">PADG_11666</name>
</gene>
<accession>A0A0A0HXK8</accession>
<name>A0A0A0HXK8_PARBD</name>
<sequence>MLEGRQAMSPYFPTPWAYVDAERKNSPRCLCTPSMGTYMYDTVHGALDTQQTMDTGEPSARAKKCNTEELKGNLSLSNDGLTKSNTGGKYVSQLVGKFD</sequence>
<dbReference type="InParanoid" id="A0A0A0HXK8"/>
<protein>
    <submittedName>
        <fullName evidence="1">Uncharacterized protein</fullName>
    </submittedName>
</protein>
<reference evidence="1 2" key="1">
    <citation type="journal article" date="2011" name="PLoS Genet.">
        <title>Comparative genomic analysis of human fungal pathogens causing paracoccidioidomycosis.</title>
        <authorList>
            <person name="Desjardins C.A."/>
            <person name="Champion M.D."/>
            <person name="Holder J.W."/>
            <person name="Muszewska A."/>
            <person name="Goldberg J."/>
            <person name="Bailao A.M."/>
            <person name="Brigido M.M."/>
            <person name="Ferreira M.E."/>
            <person name="Garcia A.M."/>
            <person name="Grynberg M."/>
            <person name="Gujja S."/>
            <person name="Heiman D.I."/>
            <person name="Henn M.R."/>
            <person name="Kodira C.D."/>
            <person name="Leon-Narvaez H."/>
            <person name="Longo L.V."/>
            <person name="Ma L.J."/>
            <person name="Malavazi I."/>
            <person name="Matsuo A.L."/>
            <person name="Morais F.V."/>
            <person name="Pereira M."/>
            <person name="Rodriguez-Brito S."/>
            <person name="Sakthikumar S."/>
            <person name="Salem-Izacc S.M."/>
            <person name="Sykes S.M."/>
            <person name="Teixeira M.M."/>
            <person name="Vallejo M.C."/>
            <person name="Walter M.E."/>
            <person name="Yandava C."/>
            <person name="Young S."/>
            <person name="Zeng Q."/>
            <person name="Zucker J."/>
            <person name="Felipe M.S."/>
            <person name="Goldman G.H."/>
            <person name="Haas B.J."/>
            <person name="McEwen J.G."/>
            <person name="Nino-Vega G."/>
            <person name="Puccia R."/>
            <person name="San-Blas G."/>
            <person name="Soares C.M."/>
            <person name="Birren B.W."/>
            <person name="Cuomo C.A."/>
        </authorList>
    </citation>
    <scope>NUCLEOTIDE SEQUENCE [LARGE SCALE GENOMIC DNA]</scope>
    <source>
        <strain evidence="1 2">Pb18</strain>
    </source>
</reference>